<dbReference type="GO" id="GO:0071539">
    <property type="term" value="P:protein localization to centrosome"/>
    <property type="evidence" value="ECO:0007669"/>
    <property type="project" value="TreeGrafter"/>
</dbReference>
<comment type="caution">
    <text evidence="2">The sequence shown here is derived from an EMBL/GenBank/DDBJ whole genome shotgun (WGS) entry which is preliminary data.</text>
</comment>
<accession>A0A7K4LBA2</accession>
<name>A0A7K4LBA2_9AVES</name>
<evidence type="ECO:0000313" key="3">
    <source>
        <dbReference type="Proteomes" id="UP000534426"/>
    </source>
</evidence>
<dbReference type="GO" id="GO:0007099">
    <property type="term" value="P:centriole replication"/>
    <property type="evidence" value="ECO:0007669"/>
    <property type="project" value="InterPro"/>
</dbReference>
<feature type="region of interest" description="Disordered" evidence="1">
    <location>
        <begin position="155"/>
        <end position="183"/>
    </location>
</feature>
<evidence type="ECO:0000256" key="1">
    <source>
        <dbReference type="SAM" id="MobiDB-lite"/>
    </source>
</evidence>
<feature type="region of interest" description="Disordered" evidence="1">
    <location>
        <begin position="130"/>
        <end position="149"/>
    </location>
</feature>
<proteinExistence type="predicted"/>
<dbReference type="Proteomes" id="UP000534426">
    <property type="component" value="Unassembled WGS sequence"/>
</dbReference>
<keyword evidence="3" id="KW-1185">Reference proteome</keyword>
<dbReference type="PANTHER" id="PTHR15732">
    <property type="entry name" value="PROTEIN MOONRAKER"/>
    <property type="match status" value="1"/>
</dbReference>
<protein>
    <submittedName>
        <fullName evidence="2">MOONR protein</fullName>
    </submittedName>
</protein>
<feature type="region of interest" description="Disordered" evidence="1">
    <location>
        <begin position="352"/>
        <end position="444"/>
    </location>
</feature>
<evidence type="ECO:0000313" key="2">
    <source>
        <dbReference type="EMBL" id="NWJ02024.1"/>
    </source>
</evidence>
<feature type="non-terminal residue" evidence="2">
    <location>
        <position position="881"/>
    </location>
</feature>
<dbReference type="PANTHER" id="PTHR15732:SF4">
    <property type="entry name" value="PROTEIN MOONRAKER"/>
    <property type="match status" value="1"/>
</dbReference>
<feature type="compositionally biased region" description="Basic and acidic residues" evidence="1">
    <location>
        <begin position="169"/>
        <end position="183"/>
    </location>
</feature>
<dbReference type="Pfam" id="PF15718">
    <property type="entry name" value="MNR"/>
    <property type="match status" value="2"/>
</dbReference>
<dbReference type="InterPro" id="IPR031447">
    <property type="entry name" value="MNR"/>
</dbReference>
<reference evidence="2 3" key="1">
    <citation type="submission" date="2019-09" db="EMBL/GenBank/DDBJ databases">
        <title>Bird 10,000 Genomes (B10K) Project - Family phase.</title>
        <authorList>
            <person name="Zhang G."/>
        </authorList>
    </citation>
    <scope>NUCLEOTIDE SEQUENCE [LARGE SCALE GENOMIC DNA]</scope>
    <source>
        <strain evidence="2">B10K-MSB-37135</strain>
        <tissue evidence="2">Heart</tissue>
    </source>
</reference>
<feature type="non-terminal residue" evidence="2">
    <location>
        <position position="1"/>
    </location>
</feature>
<feature type="region of interest" description="Disordered" evidence="1">
    <location>
        <begin position="481"/>
        <end position="503"/>
    </location>
</feature>
<gene>
    <name evidence="2" type="ORF">CRYUND_R00443</name>
</gene>
<dbReference type="EMBL" id="VWPW01009179">
    <property type="protein sequence ID" value="NWJ02024.1"/>
    <property type="molecule type" value="Genomic_DNA"/>
</dbReference>
<sequence>TLKQLQFNRNVPAVPENLSVRFHSPRPIIIEKLKPSKDQRSLAGSEDPSIRSSGMFSVISEEKLKFAIQLAKRDIRQRHCEEQVKQQVFGATANKQLLAKGSQQHRNELFQSLEEKNTPNSWTPLKCQHKLGQPSKVETSSSGAKLSLYTPNEGRLIPSVLDSPPTHDPGPDSKKNIRKKDDENIQEVRRLQRELRSCIQKIEELSKKGKTKKSDILDPGEEQRIRIRRQEQTVQSARRLYVLQQQVKEIQDDLDKLSPHKVKHTKKSRAVSRLAAAHRGAIRALQTFANQFTDQREQQVPTYYKELGSLIRQLSLCSAKLEMDSSLSDAIIDILLQVEDLDSLLEKKQTPKKTKKCLSAFQGKSPGSSMVSPARKRLRSPRGENKPLILKKQLGQEPRKPSSTRRLLIDKHEFAANVSAKTNSRDHISQSEFQEENDPPTPEKNAVLQGSLGALARAGAVKKGPMLESSPLRKKGALLPAKSKGVPKPVKSRQVQRQGKRARFQETTVAFQLKETKRQVKEGRIPWVPPNPTSPPASPKRYVIVLSDLIKPPHLPPYPAPRLQQNGLLVMIMCFCHTIFHNDFVFGRSQGASPVQFADKAESTVQEHLEPLLDKAQVLYKSLLRNSRLKDCLSISEHSTPAAEKANADKLSEKLLDDLLEDTAQELWSMEHEERLQPPALAVAECPSLEAMLQKMEDIERYQEAVRRRLAQIVYSDFEFWTQEDKKEQQNAPIVKKPLSPHPIQITKLIGQKEPEIDVIFENSFNGNAVDENKTSEEKLQPGSDILQTLSQSMSLQNECYVSLSLPKSMFQSILDYNNRYKHHLKIISHEAVGSFNPWQIAESLAEELTEEALSDVAAELQNVCEDYAEAVFTSEFLQPT</sequence>
<organism evidence="2 3">
    <name type="scientific">Crypturellus undulatus</name>
    <dbReference type="NCBI Taxonomy" id="48396"/>
    <lineage>
        <taxon>Eukaryota</taxon>
        <taxon>Metazoa</taxon>
        <taxon>Chordata</taxon>
        <taxon>Craniata</taxon>
        <taxon>Vertebrata</taxon>
        <taxon>Euteleostomi</taxon>
        <taxon>Archelosauria</taxon>
        <taxon>Archosauria</taxon>
        <taxon>Dinosauria</taxon>
        <taxon>Saurischia</taxon>
        <taxon>Theropoda</taxon>
        <taxon>Coelurosauria</taxon>
        <taxon>Aves</taxon>
        <taxon>Palaeognathae</taxon>
        <taxon>Tinamiformes</taxon>
        <taxon>Tinamidae</taxon>
        <taxon>Crypturellus</taxon>
    </lineage>
</organism>
<dbReference type="GO" id="GO:0034451">
    <property type="term" value="C:centriolar satellite"/>
    <property type="evidence" value="ECO:0007669"/>
    <property type="project" value="TreeGrafter"/>
</dbReference>
<dbReference type="AlphaFoldDB" id="A0A7K4LBA2"/>